<reference evidence="4" key="2">
    <citation type="submission" date="2020-06" db="EMBL/GenBank/DDBJ databases">
        <title>Isolation of Planomicrobium glaciei.</title>
        <authorList>
            <person name="Malisova L."/>
            <person name="Safrankova R."/>
            <person name="Jakubu V."/>
            <person name="Spanelova P."/>
        </authorList>
    </citation>
    <scope>NUCLEOTIDE SEQUENCE [LARGE SCALE GENOMIC DNA]</scope>
    <source>
        <strain evidence="4">NRL-ATB46093</strain>
    </source>
</reference>
<dbReference type="RefSeq" id="WP_051413741.1">
    <property type="nucleotide sequence ID" value="NZ_CP051177.1"/>
</dbReference>
<protein>
    <submittedName>
        <fullName evidence="3">Helix-turn-helix transcriptional regulator</fullName>
    </submittedName>
</protein>
<organism evidence="3 4">
    <name type="scientific">Planococcus glaciei</name>
    <dbReference type="NCBI Taxonomy" id="459472"/>
    <lineage>
        <taxon>Bacteria</taxon>
        <taxon>Bacillati</taxon>
        <taxon>Bacillota</taxon>
        <taxon>Bacilli</taxon>
        <taxon>Bacillales</taxon>
        <taxon>Caryophanaceae</taxon>
        <taxon>Planococcus</taxon>
    </lineage>
</organism>
<reference evidence="3 4" key="1">
    <citation type="submission" date="2020-04" db="EMBL/GenBank/DDBJ databases">
        <authorList>
            <person name="Pajer P."/>
            <person name="Broz P."/>
        </authorList>
    </citation>
    <scope>NUCLEOTIDE SEQUENCE [LARGE SCALE GENOMIC DNA]</scope>
    <source>
        <strain evidence="4">NRL-ATB46093</strain>
    </source>
</reference>
<dbReference type="Pfam" id="PF01381">
    <property type="entry name" value="HTH_3"/>
    <property type="match status" value="1"/>
</dbReference>
<evidence type="ECO:0000313" key="3">
    <source>
        <dbReference type="EMBL" id="QKX51247.1"/>
    </source>
</evidence>
<sequence>MNIGSVIKYYRTKNNLTQSQLADGICSISHLSKIESNTYTPHESTIQALLVKMGVQWEKEVDRYKRLERQLGEFIDCSLHYDLAAMERQYSQLEQENDYIQSSDLVNQYELYKFRYYIYQNNQAKAERQKQLLERLEGSFTAPEKWLHQFFQSLYYTMLNKTEESLRYLDGLDKGIQSIPQKFEGEYYYQKARLLILHDRFEMSAHYAERAVQYYQLHHNYIRLLHAQLLLAINYTRRNLLAQAGGIYEVLKRNAHLTGQQDLYNQTVYNFVELLKQKKEYQQARELLHELKENVSRHSYFYKAVLVSLLETKLEKPADAMPLINELRELAKEPSDEYFRIYANYFEKRSFSQEDLWTYCEEKMFPFFRKNGYIKEGKKVAAELIDYYQRNKEWEKAHFYRTYNERNGGEYL</sequence>
<dbReference type="InterPro" id="IPR011990">
    <property type="entry name" value="TPR-like_helical_dom_sf"/>
</dbReference>
<proteinExistence type="predicted"/>
<evidence type="ECO:0000256" key="1">
    <source>
        <dbReference type="SAM" id="Coils"/>
    </source>
</evidence>
<dbReference type="Gene3D" id="1.10.260.40">
    <property type="entry name" value="lambda repressor-like DNA-binding domains"/>
    <property type="match status" value="1"/>
</dbReference>
<accession>A0A7H8QBB4</accession>
<feature type="domain" description="HTH cro/C1-type" evidence="2">
    <location>
        <begin position="7"/>
        <end position="61"/>
    </location>
</feature>
<gene>
    <name evidence="3" type="ORF">HF394_11955</name>
</gene>
<dbReference type="GO" id="GO:0003677">
    <property type="term" value="F:DNA binding"/>
    <property type="evidence" value="ECO:0007669"/>
    <property type="project" value="InterPro"/>
</dbReference>
<dbReference type="SUPFAM" id="SSF47413">
    <property type="entry name" value="lambda repressor-like DNA-binding domains"/>
    <property type="match status" value="1"/>
</dbReference>
<dbReference type="AlphaFoldDB" id="A0A7H8QBB4"/>
<dbReference type="SMART" id="SM00530">
    <property type="entry name" value="HTH_XRE"/>
    <property type="match status" value="1"/>
</dbReference>
<name>A0A7H8QBB4_9BACL</name>
<feature type="coiled-coil region" evidence="1">
    <location>
        <begin position="83"/>
        <end position="139"/>
    </location>
</feature>
<dbReference type="PROSITE" id="PS50943">
    <property type="entry name" value="HTH_CROC1"/>
    <property type="match status" value="1"/>
</dbReference>
<dbReference type="CDD" id="cd00093">
    <property type="entry name" value="HTH_XRE"/>
    <property type="match status" value="1"/>
</dbReference>
<keyword evidence="1" id="KW-0175">Coiled coil</keyword>
<dbReference type="Proteomes" id="UP000509222">
    <property type="component" value="Chromosome"/>
</dbReference>
<evidence type="ECO:0000259" key="2">
    <source>
        <dbReference type="PROSITE" id="PS50943"/>
    </source>
</evidence>
<dbReference type="EMBL" id="CP051177">
    <property type="protein sequence ID" value="QKX51247.1"/>
    <property type="molecule type" value="Genomic_DNA"/>
</dbReference>
<dbReference type="Gene3D" id="1.25.40.10">
    <property type="entry name" value="Tetratricopeptide repeat domain"/>
    <property type="match status" value="1"/>
</dbReference>
<dbReference type="InterPro" id="IPR001387">
    <property type="entry name" value="Cro/C1-type_HTH"/>
</dbReference>
<keyword evidence="4" id="KW-1185">Reference proteome</keyword>
<dbReference type="InterPro" id="IPR010982">
    <property type="entry name" value="Lambda_DNA-bd_dom_sf"/>
</dbReference>
<evidence type="ECO:0000313" key="4">
    <source>
        <dbReference type="Proteomes" id="UP000509222"/>
    </source>
</evidence>